<dbReference type="EMBL" id="UINC01166988">
    <property type="protein sequence ID" value="SVD69235.1"/>
    <property type="molecule type" value="Genomic_DNA"/>
</dbReference>
<accession>A0A382XF70</accession>
<dbReference type="SUPFAM" id="SSF53474">
    <property type="entry name" value="alpha/beta-Hydrolases"/>
    <property type="match status" value="1"/>
</dbReference>
<evidence type="ECO:0000313" key="2">
    <source>
        <dbReference type="EMBL" id="SVD69235.1"/>
    </source>
</evidence>
<dbReference type="InterPro" id="IPR000073">
    <property type="entry name" value="AB_hydrolase_1"/>
</dbReference>
<dbReference type="GO" id="GO:0016020">
    <property type="term" value="C:membrane"/>
    <property type="evidence" value="ECO:0007669"/>
    <property type="project" value="TreeGrafter"/>
</dbReference>
<dbReference type="PANTHER" id="PTHR43798">
    <property type="entry name" value="MONOACYLGLYCEROL LIPASE"/>
    <property type="match status" value="1"/>
</dbReference>
<feature type="domain" description="AB hydrolase-1" evidence="1">
    <location>
        <begin position="44"/>
        <end position="160"/>
    </location>
</feature>
<dbReference type="AlphaFoldDB" id="A0A382XF70"/>
<organism evidence="2">
    <name type="scientific">marine metagenome</name>
    <dbReference type="NCBI Taxonomy" id="408172"/>
    <lineage>
        <taxon>unclassified sequences</taxon>
        <taxon>metagenomes</taxon>
        <taxon>ecological metagenomes</taxon>
    </lineage>
</organism>
<dbReference type="InterPro" id="IPR050266">
    <property type="entry name" value="AB_hydrolase_sf"/>
</dbReference>
<protein>
    <recommendedName>
        <fullName evidence="1">AB hydrolase-1 domain-containing protein</fullName>
    </recommendedName>
</protein>
<proteinExistence type="predicted"/>
<gene>
    <name evidence="2" type="ORF">METZ01_LOCUS422089</name>
</gene>
<dbReference type="Pfam" id="PF00561">
    <property type="entry name" value="Abhydrolase_1"/>
    <property type="match status" value="1"/>
</dbReference>
<dbReference type="PANTHER" id="PTHR43798:SF33">
    <property type="entry name" value="HYDROLASE, PUTATIVE (AFU_ORTHOLOGUE AFUA_2G14860)-RELATED"/>
    <property type="match status" value="1"/>
</dbReference>
<sequence>MLANATKAGINFSNNNPPKDIWFESDGLKLHALDWGNENDPICILLHGFAQTAHSWDFISLSISHKYRVIVLDQRGHGDSDWDKEKRYSTEYFVKDINNLVKTQNLKNFHLIGLSMGGRNSYYYASENYNMINKLVIVDTGPETIKKGSSNIRNFVQMNDELDSIEEFVERIKKYNPHRTEEHIKGNIL</sequence>
<name>A0A382XF70_9ZZZZ</name>
<feature type="non-terminal residue" evidence="2">
    <location>
        <position position="189"/>
    </location>
</feature>
<dbReference type="PRINTS" id="PR00111">
    <property type="entry name" value="ABHYDROLASE"/>
</dbReference>
<reference evidence="2" key="1">
    <citation type="submission" date="2018-05" db="EMBL/GenBank/DDBJ databases">
        <authorList>
            <person name="Lanie J.A."/>
            <person name="Ng W.-L."/>
            <person name="Kazmierczak K.M."/>
            <person name="Andrzejewski T.M."/>
            <person name="Davidsen T.M."/>
            <person name="Wayne K.J."/>
            <person name="Tettelin H."/>
            <person name="Glass J.I."/>
            <person name="Rusch D."/>
            <person name="Podicherti R."/>
            <person name="Tsui H.-C.T."/>
            <person name="Winkler M.E."/>
        </authorList>
    </citation>
    <scope>NUCLEOTIDE SEQUENCE</scope>
</reference>
<evidence type="ECO:0000259" key="1">
    <source>
        <dbReference type="Pfam" id="PF00561"/>
    </source>
</evidence>
<dbReference type="InterPro" id="IPR029058">
    <property type="entry name" value="AB_hydrolase_fold"/>
</dbReference>
<dbReference type="Gene3D" id="3.40.50.1820">
    <property type="entry name" value="alpha/beta hydrolase"/>
    <property type="match status" value="1"/>
</dbReference>